<protein>
    <submittedName>
        <fullName evidence="1">Uncharacterized protein</fullName>
    </submittedName>
</protein>
<proteinExistence type="predicted"/>
<evidence type="ECO:0000313" key="2">
    <source>
        <dbReference type="Proteomes" id="UP001358586"/>
    </source>
</evidence>
<name>A0ABR0Q5M8_GOSAR</name>
<dbReference type="Gene3D" id="3.60.10.10">
    <property type="entry name" value="Endonuclease/exonuclease/phosphatase"/>
    <property type="match status" value="1"/>
</dbReference>
<gene>
    <name evidence="1" type="ORF">PVK06_010331</name>
</gene>
<dbReference type="EMBL" id="JARKNE010000004">
    <property type="protein sequence ID" value="KAK5834655.1"/>
    <property type="molecule type" value="Genomic_DNA"/>
</dbReference>
<organism evidence="1 2">
    <name type="scientific">Gossypium arboreum</name>
    <name type="common">Tree cotton</name>
    <name type="synonym">Gossypium nanking</name>
    <dbReference type="NCBI Taxonomy" id="29729"/>
    <lineage>
        <taxon>Eukaryota</taxon>
        <taxon>Viridiplantae</taxon>
        <taxon>Streptophyta</taxon>
        <taxon>Embryophyta</taxon>
        <taxon>Tracheophyta</taxon>
        <taxon>Spermatophyta</taxon>
        <taxon>Magnoliopsida</taxon>
        <taxon>eudicotyledons</taxon>
        <taxon>Gunneridae</taxon>
        <taxon>Pentapetalae</taxon>
        <taxon>rosids</taxon>
        <taxon>malvids</taxon>
        <taxon>Malvales</taxon>
        <taxon>Malvaceae</taxon>
        <taxon>Malvoideae</taxon>
        <taxon>Gossypium</taxon>
    </lineage>
</organism>
<evidence type="ECO:0000313" key="1">
    <source>
        <dbReference type="EMBL" id="KAK5834655.1"/>
    </source>
</evidence>
<sequence>MRQGSVVIRNPDRWKRKSLWEDLKIVIPDTSISWVVIGDFNAIRSSNEKRGGRQEGMRCSLFGNFLEEADLHYLGFKCLNFTWHSEHFQVFG</sequence>
<reference evidence="1 2" key="1">
    <citation type="submission" date="2023-03" db="EMBL/GenBank/DDBJ databases">
        <title>WGS of Gossypium arboreum.</title>
        <authorList>
            <person name="Yu D."/>
        </authorList>
    </citation>
    <scope>NUCLEOTIDE SEQUENCE [LARGE SCALE GENOMIC DNA]</scope>
    <source>
        <tissue evidence="1">Leaf</tissue>
    </source>
</reference>
<keyword evidence="2" id="KW-1185">Reference proteome</keyword>
<dbReference type="SUPFAM" id="SSF56219">
    <property type="entry name" value="DNase I-like"/>
    <property type="match status" value="1"/>
</dbReference>
<accession>A0ABR0Q5M8</accession>
<dbReference type="Proteomes" id="UP001358586">
    <property type="component" value="Chromosome 4"/>
</dbReference>
<dbReference type="InterPro" id="IPR036691">
    <property type="entry name" value="Endo/exonu/phosph_ase_sf"/>
</dbReference>
<comment type="caution">
    <text evidence="1">The sequence shown here is derived from an EMBL/GenBank/DDBJ whole genome shotgun (WGS) entry which is preliminary data.</text>
</comment>